<evidence type="ECO:0000313" key="3">
    <source>
        <dbReference type="EMBL" id="KAK7264040.1"/>
    </source>
</evidence>
<reference evidence="3 4" key="1">
    <citation type="submission" date="2024-01" db="EMBL/GenBank/DDBJ databases">
        <title>The genomes of 5 underutilized Papilionoideae crops provide insights into root nodulation and disease resistance.</title>
        <authorList>
            <person name="Yuan L."/>
        </authorList>
    </citation>
    <scope>NUCLEOTIDE SEQUENCE [LARGE SCALE GENOMIC DNA]</scope>
    <source>
        <strain evidence="3">LY-2023</strain>
        <tissue evidence="3">Leaf</tissue>
    </source>
</reference>
<keyword evidence="2" id="KW-0732">Signal</keyword>
<feature type="region of interest" description="Disordered" evidence="1">
    <location>
        <begin position="79"/>
        <end position="99"/>
    </location>
</feature>
<comment type="caution">
    <text evidence="3">The sequence shown here is derived from an EMBL/GenBank/DDBJ whole genome shotgun (WGS) entry which is preliminary data.</text>
</comment>
<feature type="signal peptide" evidence="2">
    <location>
        <begin position="1"/>
        <end position="15"/>
    </location>
</feature>
<feature type="chain" id="PRO_5042844708" description="Secreted protein" evidence="2">
    <location>
        <begin position="16"/>
        <end position="99"/>
    </location>
</feature>
<protein>
    <recommendedName>
        <fullName evidence="5">Secreted protein</fullName>
    </recommendedName>
</protein>
<evidence type="ECO:0008006" key="5">
    <source>
        <dbReference type="Google" id="ProtNLM"/>
    </source>
</evidence>
<dbReference type="Proteomes" id="UP001359559">
    <property type="component" value="Unassembled WGS sequence"/>
</dbReference>
<accession>A0AAN9I558</accession>
<sequence>MPPLGLSICLNVVLCYVTPTAIQPDDQVPRILRLTKLKKYHLTWTYCFTSFNTVQLGELRFGCKWDHVAMARKKASLDSVIPSDNESAVEKKATRSPKT</sequence>
<evidence type="ECO:0000256" key="1">
    <source>
        <dbReference type="SAM" id="MobiDB-lite"/>
    </source>
</evidence>
<dbReference type="EMBL" id="JAYKXN010000008">
    <property type="protein sequence ID" value="KAK7264040.1"/>
    <property type="molecule type" value="Genomic_DNA"/>
</dbReference>
<dbReference type="AlphaFoldDB" id="A0AAN9I558"/>
<keyword evidence="4" id="KW-1185">Reference proteome</keyword>
<name>A0AAN9I558_CLITE</name>
<organism evidence="3 4">
    <name type="scientific">Clitoria ternatea</name>
    <name type="common">Butterfly pea</name>
    <dbReference type="NCBI Taxonomy" id="43366"/>
    <lineage>
        <taxon>Eukaryota</taxon>
        <taxon>Viridiplantae</taxon>
        <taxon>Streptophyta</taxon>
        <taxon>Embryophyta</taxon>
        <taxon>Tracheophyta</taxon>
        <taxon>Spermatophyta</taxon>
        <taxon>Magnoliopsida</taxon>
        <taxon>eudicotyledons</taxon>
        <taxon>Gunneridae</taxon>
        <taxon>Pentapetalae</taxon>
        <taxon>rosids</taxon>
        <taxon>fabids</taxon>
        <taxon>Fabales</taxon>
        <taxon>Fabaceae</taxon>
        <taxon>Papilionoideae</taxon>
        <taxon>50 kb inversion clade</taxon>
        <taxon>NPAAA clade</taxon>
        <taxon>indigoferoid/millettioid clade</taxon>
        <taxon>Phaseoleae</taxon>
        <taxon>Clitoria</taxon>
    </lineage>
</organism>
<evidence type="ECO:0000313" key="4">
    <source>
        <dbReference type="Proteomes" id="UP001359559"/>
    </source>
</evidence>
<evidence type="ECO:0000256" key="2">
    <source>
        <dbReference type="SAM" id="SignalP"/>
    </source>
</evidence>
<gene>
    <name evidence="3" type="ORF">RJT34_31642</name>
</gene>
<proteinExistence type="predicted"/>